<comment type="caution">
    <text evidence="1">The sequence shown here is derived from an EMBL/GenBank/DDBJ whole genome shotgun (WGS) entry which is preliminary data.</text>
</comment>
<protein>
    <recommendedName>
        <fullName evidence="3">GOLD domain-containing protein</fullName>
    </recommendedName>
</protein>
<reference evidence="2" key="1">
    <citation type="submission" date="2017-10" db="EMBL/GenBank/DDBJ databases">
        <title>Rapid genome shrinkage in a self-fertile nematode reveals novel sperm competition proteins.</title>
        <authorList>
            <person name="Yin D."/>
            <person name="Schwarz E.M."/>
            <person name="Thomas C.G."/>
            <person name="Felde R.L."/>
            <person name="Korf I.F."/>
            <person name="Cutter A.D."/>
            <person name="Schartner C.M."/>
            <person name="Ralston E.J."/>
            <person name="Meyer B.J."/>
            <person name="Haag E.S."/>
        </authorList>
    </citation>
    <scope>NUCLEOTIDE SEQUENCE [LARGE SCALE GENOMIC DNA]</scope>
    <source>
        <strain evidence="2">JU1422</strain>
    </source>
</reference>
<organism evidence="1 2">
    <name type="scientific">Caenorhabditis nigoni</name>
    <dbReference type="NCBI Taxonomy" id="1611254"/>
    <lineage>
        <taxon>Eukaryota</taxon>
        <taxon>Metazoa</taxon>
        <taxon>Ecdysozoa</taxon>
        <taxon>Nematoda</taxon>
        <taxon>Chromadorea</taxon>
        <taxon>Rhabditida</taxon>
        <taxon>Rhabditina</taxon>
        <taxon>Rhabditomorpha</taxon>
        <taxon>Rhabditoidea</taxon>
        <taxon>Rhabditidae</taxon>
        <taxon>Peloderinae</taxon>
        <taxon>Caenorhabditis</taxon>
    </lineage>
</organism>
<sequence length="93" mass="10357">MNKSIEGHSLTKTATAGKLVWSYTTSGDVDFEIVRRDAGKEMAIWPKITVTSLKLPEYGNKMVTPGEYILKFTNPTNTWFPAKVNCAAEVFNV</sequence>
<dbReference type="SUPFAM" id="SSF101576">
    <property type="entry name" value="Supernatant protein factor (SPF), C-terminal domain"/>
    <property type="match status" value="1"/>
</dbReference>
<proteinExistence type="predicted"/>
<dbReference type="EMBL" id="PDUG01000005">
    <property type="protein sequence ID" value="PIC26713.1"/>
    <property type="molecule type" value="Genomic_DNA"/>
</dbReference>
<dbReference type="Proteomes" id="UP000230233">
    <property type="component" value="Chromosome V"/>
</dbReference>
<keyword evidence="2" id="KW-1185">Reference proteome</keyword>
<accession>A0A2G5THL7</accession>
<dbReference type="Gene3D" id="2.60.120.680">
    <property type="entry name" value="GOLD domain"/>
    <property type="match status" value="1"/>
</dbReference>
<gene>
    <name evidence="1" type="primary">Cnig_chr_V.g19208</name>
    <name evidence="1" type="ORF">B9Z55_019208</name>
</gene>
<dbReference type="InterPro" id="IPR036598">
    <property type="entry name" value="GOLD_dom_sf"/>
</dbReference>
<dbReference type="STRING" id="1611254.A0A2G5THL7"/>
<name>A0A2G5THL7_9PELO</name>
<evidence type="ECO:0000313" key="1">
    <source>
        <dbReference type="EMBL" id="PIC26713.1"/>
    </source>
</evidence>
<evidence type="ECO:0008006" key="3">
    <source>
        <dbReference type="Google" id="ProtNLM"/>
    </source>
</evidence>
<dbReference type="AlphaFoldDB" id="A0A2G5THL7"/>
<dbReference type="OrthoDB" id="1434354at2759"/>
<evidence type="ECO:0000313" key="2">
    <source>
        <dbReference type="Proteomes" id="UP000230233"/>
    </source>
</evidence>